<dbReference type="Proteomes" id="UP000017170">
    <property type="component" value="Unassembled WGS sequence"/>
</dbReference>
<comment type="caution">
    <text evidence="2">The sequence shown here is derived from an EMBL/GenBank/DDBJ whole genome shotgun (WGS) entry which is preliminary data.</text>
</comment>
<protein>
    <submittedName>
        <fullName evidence="2">Uncharacterized protein</fullName>
    </submittedName>
</protein>
<keyword evidence="1" id="KW-1133">Transmembrane helix</keyword>
<dbReference type="PATRIC" id="fig|1188261.3.peg.3156"/>
<accession>U6SN42</accession>
<evidence type="ECO:0000256" key="1">
    <source>
        <dbReference type="SAM" id="Phobius"/>
    </source>
</evidence>
<evidence type="ECO:0000313" key="3">
    <source>
        <dbReference type="Proteomes" id="UP000017170"/>
    </source>
</evidence>
<reference evidence="2 3" key="1">
    <citation type="journal article" date="2013" name="Genome Announc.">
        <title>Genome Sequence of the Extreme Obligate Alkaliphile Bacillus marmarensis Strain DSM 21297.</title>
        <authorList>
            <person name="Wernick D.G."/>
            <person name="Choi K.Y."/>
            <person name="Tat C.A."/>
            <person name="Lafontaine Rivera J.G."/>
            <person name="Liao J.C."/>
        </authorList>
    </citation>
    <scope>NUCLEOTIDE SEQUENCE [LARGE SCALE GENOMIC DNA]</scope>
    <source>
        <strain evidence="2 3">DSM 21297</strain>
    </source>
</reference>
<proteinExistence type="predicted"/>
<dbReference type="RefSeq" id="WP_022629223.1">
    <property type="nucleotide sequence ID" value="NZ_ATAE01000041.1"/>
</dbReference>
<name>U6SN42_9BACI</name>
<feature type="transmembrane region" description="Helical" evidence="1">
    <location>
        <begin position="6"/>
        <end position="27"/>
    </location>
</feature>
<gene>
    <name evidence="2" type="ORF">A33I_18330</name>
</gene>
<keyword evidence="1" id="KW-0472">Membrane</keyword>
<keyword evidence="3" id="KW-1185">Reference proteome</keyword>
<evidence type="ECO:0000313" key="2">
    <source>
        <dbReference type="EMBL" id="ERN52051.1"/>
    </source>
</evidence>
<dbReference type="AlphaFoldDB" id="U6SN42"/>
<organism evidence="2 3">
    <name type="scientific">Alkalihalophilus marmarensis DSM 21297</name>
    <dbReference type="NCBI Taxonomy" id="1188261"/>
    <lineage>
        <taxon>Bacteria</taxon>
        <taxon>Bacillati</taxon>
        <taxon>Bacillota</taxon>
        <taxon>Bacilli</taxon>
        <taxon>Bacillales</taxon>
        <taxon>Bacillaceae</taxon>
        <taxon>Alkalihalophilus</taxon>
    </lineage>
</organism>
<sequence>MYRTFLIKFFVFALAIATLFGSFVFVVDPLQFYRQASFYPPMYSGEQRFQNAGLAKNFEYDRIILGTSMTENFVPSYVDEVMGGKTMKLSKSGSTAHEHYLAANLAFDTGQVDEVIWGMDYASFRTGAEGVREDQGGFPAYLYDQNLLTDFKYLLNFSVIQDARDIMLEEFGLKEERHIRNLDMLNNWDYFSTYGNEHVWNHYEASLPAERTTALNEPELEIAYEAFDANLLKMIEENPDTTFYLFYPPYSILRQHLWYEENRNRYDNQQAFKEYVFEKVGHLDHVEIYDFQAIEDIVLDLDSFKDLSHHTQEINDYMIESFATGEHQMTEDNYVEMIHSLTDILEELDIETLPRDE</sequence>
<dbReference type="EMBL" id="ATAE01000041">
    <property type="protein sequence ID" value="ERN52051.1"/>
    <property type="molecule type" value="Genomic_DNA"/>
</dbReference>
<keyword evidence="1" id="KW-0812">Transmembrane</keyword>